<dbReference type="AlphaFoldDB" id="A0A7J6DXL3"/>
<gene>
    <name evidence="1" type="ORF">F8388_008054</name>
</gene>
<dbReference type="InterPro" id="IPR011009">
    <property type="entry name" value="Kinase-like_dom_sf"/>
</dbReference>
<accession>A0A7J6DXL3</accession>
<evidence type="ECO:0008006" key="3">
    <source>
        <dbReference type="Google" id="ProtNLM"/>
    </source>
</evidence>
<protein>
    <recommendedName>
        <fullName evidence="3">S-locus receptor kinase C-terminal domain-containing protein</fullName>
    </recommendedName>
</protein>
<evidence type="ECO:0000313" key="2">
    <source>
        <dbReference type="Proteomes" id="UP000525078"/>
    </source>
</evidence>
<dbReference type="SUPFAM" id="SSF56112">
    <property type="entry name" value="Protein kinase-like (PK-like)"/>
    <property type="match status" value="1"/>
</dbReference>
<dbReference type="Gene3D" id="1.10.510.10">
    <property type="entry name" value="Transferase(Phosphotransferase) domain 1"/>
    <property type="match status" value="1"/>
</dbReference>
<proteinExistence type="predicted"/>
<reference evidence="1 2" key="1">
    <citation type="journal article" date="2020" name="bioRxiv">
        <title>Sequence and annotation of 42 cannabis genomes reveals extensive copy number variation in cannabinoid synthesis and pathogen resistance genes.</title>
        <authorList>
            <person name="Mckernan K.J."/>
            <person name="Helbert Y."/>
            <person name="Kane L.T."/>
            <person name="Ebling H."/>
            <person name="Zhang L."/>
            <person name="Liu B."/>
            <person name="Eaton Z."/>
            <person name="Mclaughlin S."/>
            <person name="Kingan S."/>
            <person name="Baybayan P."/>
            <person name="Concepcion G."/>
            <person name="Jordan M."/>
            <person name="Riva A."/>
            <person name="Barbazuk W."/>
            <person name="Harkins T."/>
        </authorList>
    </citation>
    <scope>NUCLEOTIDE SEQUENCE [LARGE SCALE GENOMIC DNA]</scope>
    <source>
        <strain evidence="2">cv. Jamaican Lion 4</strain>
        <tissue evidence="1">Leaf</tissue>
    </source>
</reference>
<name>A0A7J6DXL3_CANSA</name>
<evidence type="ECO:0000313" key="1">
    <source>
        <dbReference type="EMBL" id="KAF4350872.1"/>
    </source>
</evidence>
<sequence>MEDLEDCAGYLLIEFATCRCQWILGCLFSAKKRKRKSDNCLAWRLWEEGKELEFVDPLVIESSTKQEILKCIRIGLLCVQEDPEDRPTMSSVVASLQQESEPVPLSEPKQPFAFAVSNAVLNNPSTIDPTLNGLTFSAILPR</sequence>
<dbReference type="PANTHER" id="PTHR27006">
    <property type="entry name" value="PROMASTIGOTE SURFACE ANTIGEN PROTEIN PSA"/>
    <property type="match status" value="1"/>
</dbReference>
<dbReference type="Proteomes" id="UP000525078">
    <property type="component" value="Unassembled WGS sequence"/>
</dbReference>
<dbReference type="EMBL" id="JAATIP010000352">
    <property type="protein sequence ID" value="KAF4350872.1"/>
    <property type="molecule type" value="Genomic_DNA"/>
</dbReference>
<comment type="caution">
    <text evidence="1">The sequence shown here is derived from an EMBL/GenBank/DDBJ whole genome shotgun (WGS) entry which is preliminary data.</text>
</comment>
<organism evidence="1 2">
    <name type="scientific">Cannabis sativa</name>
    <name type="common">Hemp</name>
    <name type="synonym">Marijuana</name>
    <dbReference type="NCBI Taxonomy" id="3483"/>
    <lineage>
        <taxon>Eukaryota</taxon>
        <taxon>Viridiplantae</taxon>
        <taxon>Streptophyta</taxon>
        <taxon>Embryophyta</taxon>
        <taxon>Tracheophyta</taxon>
        <taxon>Spermatophyta</taxon>
        <taxon>Magnoliopsida</taxon>
        <taxon>eudicotyledons</taxon>
        <taxon>Gunneridae</taxon>
        <taxon>Pentapetalae</taxon>
        <taxon>rosids</taxon>
        <taxon>fabids</taxon>
        <taxon>Rosales</taxon>
        <taxon>Cannabaceae</taxon>
        <taxon>Cannabis</taxon>
    </lineage>
</organism>
<dbReference type="PANTHER" id="PTHR27006:SF606">
    <property type="entry name" value="INTERLEUKIN-1 RECEPTOR-ASSOCIATED KINASE 4"/>
    <property type="match status" value="1"/>
</dbReference>